<accession>A0ABW5TQM7</accession>
<gene>
    <name evidence="2" type="ORF">ACFSSE_07550</name>
</gene>
<keyword evidence="3" id="KW-1185">Reference proteome</keyword>
<dbReference type="Proteomes" id="UP001597546">
    <property type="component" value="Unassembled WGS sequence"/>
</dbReference>
<feature type="transmembrane region" description="Helical" evidence="1">
    <location>
        <begin position="76"/>
        <end position="99"/>
    </location>
</feature>
<feature type="transmembrane region" description="Helical" evidence="1">
    <location>
        <begin position="105"/>
        <end position="122"/>
    </location>
</feature>
<dbReference type="EMBL" id="JBHULV010000023">
    <property type="protein sequence ID" value="MFD2731557.1"/>
    <property type="molecule type" value="Genomic_DNA"/>
</dbReference>
<evidence type="ECO:0008006" key="4">
    <source>
        <dbReference type="Google" id="ProtNLM"/>
    </source>
</evidence>
<organism evidence="2 3">
    <name type="scientific">Pedobacter alpinus</name>
    <dbReference type="NCBI Taxonomy" id="1590643"/>
    <lineage>
        <taxon>Bacteria</taxon>
        <taxon>Pseudomonadati</taxon>
        <taxon>Bacteroidota</taxon>
        <taxon>Sphingobacteriia</taxon>
        <taxon>Sphingobacteriales</taxon>
        <taxon>Sphingobacteriaceae</taxon>
        <taxon>Pedobacter</taxon>
    </lineage>
</organism>
<evidence type="ECO:0000313" key="3">
    <source>
        <dbReference type="Proteomes" id="UP001597546"/>
    </source>
</evidence>
<name>A0ABW5TQM7_9SPHI</name>
<reference evidence="3" key="1">
    <citation type="journal article" date="2019" name="Int. J. Syst. Evol. Microbiol.">
        <title>The Global Catalogue of Microorganisms (GCM) 10K type strain sequencing project: providing services to taxonomists for standard genome sequencing and annotation.</title>
        <authorList>
            <consortium name="The Broad Institute Genomics Platform"/>
            <consortium name="The Broad Institute Genome Sequencing Center for Infectious Disease"/>
            <person name="Wu L."/>
            <person name="Ma J."/>
        </authorList>
    </citation>
    <scope>NUCLEOTIDE SEQUENCE [LARGE SCALE GENOMIC DNA]</scope>
    <source>
        <strain evidence="3">KCTC 42456</strain>
    </source>
</reference>
<protein>
    <recommendedName>
        <fullName evidence="4">DUF4345 domain-containing protein</fullName>
    </recommendedName>
</protein>
<comment type="caution">
    <text evidence="2">The sequence shown here is derived from an EMBL/GenBank/DDBJ whole genome shotgun (WGS) entry which is preliminary data.</text>
</comment>
<sequence length="128" mass="15259">MKWTLRFFAFLDLLSFYLMAPEGSLQLFSFFQEESFTINEIFSRFLYVLLWFSLLASAFLLAIPKKAGIIIYYCQLLPRFIFLAFSIGFVSSISYYVSWVGLENLLFSLFIFAEMLRIYWSYKFQKDV</sequence>
<keyword evidence="1" id="KW-0472">Membrane</keyword>
<proteinExistence type="predicted"/>
<keyword evidence="1" id="KW-0812">Transmembrane</keyword>
<dbReference type="RefSeq" id="WP_379043143.1">
    <property type="nucleotide sequence ID" value="NZ_JBHSKW010000028.1"/>
</dbReference>
<feature type="transmembrane region" description="Helical" evidence="1">
    <location>
        <begin position="41"/>
        <end position="64"/>
    </location>
</feature>
<evidence type="ECO:0000313" key="2">
    <source>
        <dbReference type="EMBL" id="MFD2731557.1"/>
    </source>
</evidence>
<evidence type="ECO:0000256" key="1">
    <source>
        <dbReference type="SAM" id="Phobius"/>
    </source>
</evidence>
<keyword evidence="1" id="KW-1133">Transmembrane helix</keyword>